<dbReference type="Proteomes" id="UP001153269">
    <property type="component" value="Unassembled WGS sequence"/>
</dbReference>
<gene>
    <name evidence="2" type="ORF">PLEPLA_LOCUS41052</name>
</gene>
<reference evidence="2" key="1">
    <citation type="submission" date="2020-03" db="EMBL/GenBank/DDBJ databases">
        <authorList>
            <person name="Weist P."/>
        </authorList>
    </citation>
    <scope>NUCLEOTIDE SEQUENCE</scope>
</reference>
<feature type="compositionally biased region" description="Polar residues" evidence="1">
    <location>
        <begin position="65"/>
        <end position="74"/>
    </location>
</feature>
<keyword evidence="3" id="KW-1185">Reference proteome</keyword>
<evidence type="ECO:0000313" key="2">
    <source>
        <dbReference type="EMBL" id="CAB1453300.1"/>
    </source>
</evidence>
<dbReference type="AlphaFoldDB" id="A0A9N7Z6R3"/>
<evidence type="ECO:0000313" key="3">
    <source>
        <dbReference type="Proteomes" id="UP001153269"/>
    </source>
</evidence>
<feature type="region of interest" description="Disordered" evidence="1">
    <location>
        <begin position="61"/>
        <end position="123"/>
    </location>
</feature>
<comment type="caution">
    <text evidence="2">The sequence shown here is derived from an EMBL/GenBank/DDBJ whole genome shotgun (WGS) entry which is preliminary data.</text>
</comment>
<proteinExistence type="predicted"/>
<accession>A0A9N7Z6R3</accession>
<protein>
    <submittedName>
        <fullName evidence="2">Uncharacterized protein</fullName>
    </submittedName>
</protein>
<evidence type="ECO:0000256" key="1">
    <source>
        <dbReference type="SAM" id="MobiDB-lite"/>
    </source>
</evidence>
<organism evidence="2 3">
    <name type="scientific">Pleuronectes platessa</name>
    <name type="common">European plaice</name>
    <dbReference type="NCBI Taxonomy" id="8262"/>
    <lineage>
        <taxon>Eukaryota</taxon>
        <taxon>Metazoa</taxon>
        <taxon>Chordata</taxon>
        <taxon>Craniata</taxon>
        <taxon>Vertebrata</taxon>
        <taxon>Euteleostomi</taxon>
        <taxon>Actinopterygii</taxon>
        <taxon>Neopterygii</taxon>
        <taxon>Teleostei</taxon>
        <taxon>Neoteleostei</taxon>
        <taxon>Acanthomorphata</taxon>
        <taxon>Carangaria</taxon>
        <taxon>Pleuronectiformes</taxon>
        <taxon>Pleuronectoidei</taxon>
        <taxon>Pleuronectidae</taxon>
        <taxon>Pleuronectes</taxon>
    </lineage>
</organism>
<sequence>MASHDRIRAGVYMLLWAVLTLIDPDSLSMTYLRRWLLQTGRAGPEPCVLAAVSLWFRPVLPVPPSSRTEPLFSSRQRRQQQRGTVTHTPAPHHSETRSLGWKRRPNTASSPGLRTPPRAASLF</sequence>
<name>A0A9N7Z6R3_PLEPL</name>
<dbReference type="EMBL" id="CADEAL010004163">
    <property type="protein sequence ID" value="CAB1453300.1"/>
    <property type="molecule type" value="Genomic_DNA"/>
</dbReference>